<feature type="transmembrane region" description="Helical" evidence="8">
    <location>
        <begin position="263"/>
        <end position="285"/>
    </location>
</feature>
<name>A0A1G8F3G6_9MICO</name>
<comment type="subcellular location">
    <subcellularLocation>
        <location evidence="1">Cell inner membrane</location>
        <topology evidence="1">Multi-pass membrane protein</topology>
    </subcellularLocation>
    <subcellularLocation>
        <location evidence="8">Cell membrane</location>
        <topology evidence="8">Multi-pass membrane protein</topology>
    </subcellularLocation>
</comment>
<feature type="transmembrane region" description="Helical" evidence="8">
    <location>
        <begin position="54"/>
        <end position="71"/>
    </location>
</feature>
<keyword evidence="4" id="KW-0997">Cell inner membrane</keyword>
<feature type="transmembrane region" description="Helical" evidence="8">
    <location>
        <begin position="160"/>
        <end position="181"/>
    </location>
</feature>
<feature type="transmembrane region" description="Helical" evidence="8">
    <location>
        <begin position="77"/>
        <end position="97"/>
    </location>
</feature>
<evidence type="ECO:0000256" key="6">
    <source>
        <dbReference type="ARBA" id="ARBA00022989"/>
    </source>
</evidence>
<dbReference type="PROSITE" id="PS50928">
    <property type="entry name" value="ABC_TM1"/>
    <property type="match status" value="1"/>
</dbReference>
<keyword evidence="6 8" id="KW-1133">Transmembrane helix</keyword>
<keyword evidence="7 8" id="KW-0472">Membrane</keyword>
<keyword evidence="11" id="KW-1185">Reference proteome</keyword>
<keyword evidence="3" id="KW-1003">Cell membrane</keyword>
<organism evidence="10 11">
    <name type="scientific">Agrococcus jejuensis</name>
    <dbReference type="NCBI Taxonomy" id="399736"/>
    <lineage>
        <taxon>Bacteria</taxon>
        <taxon>Bacillati</taxon>
        <taxon>Actinomycetota</taxon>
        <taxon>Actinomycetes</taxon>
        <taxon>Micrococcales</taxon>
        <taxon>Microbacteriaceae</taxon>
        <taxon>Agrococcus</taxon>
    </lineage>
</organism>
<feature type="transmembrane region" description="Helical" evidence="8">
    <location>
        <begin position="117"/>
        <end position="140"/>
    </location>
</feature>
<comment type="similarity">
    <text evidence="8">Belongs to the binding-protein-dependent transport system permease family.</text>
</comment>
<keyword evidence="5 8" id="KW-0812">Transmembrane</keyword>
<dbReference type="Gene3D" id="1.10.3720.10">
    <property type="entry name" value="MetI-like"/>
    <property type="match status" value="1"/>
</dbReference>
<keyword evidence="2 8" id="KW-0813">Transport</keyword>
<evidence type="ECO:0000256" key="2">
    <source>
        <dbReference type="ARBA" id="ARBA00022448"/>
    </source>
</evidence>
<evidence type="ECO:0000256" key="1">
    <source>
        <dbReference type="ARBA" id="ARBA00004429"/>
    </source>
</evidence>
<accession>A0A1G8F3G6</accession>
<dbReference type="GO" id="GO:0055085">
    <property type="term" value="P:transmembrane transport"/>
    <property type="evidence" value="ECO:0007669"/>
    <property type="project" value="InterPro"/>
</dbReference>
<evidence type="ECO:0000256" key="8">
    <source>
        <dbReference type="RuleBase" id="RU363032"/>
    </source>
</evidence>
<feature type="domain" description="ABC transmembrane type-1" evidence="9">
    <location>
        <begin position="69"/>
        <end position="284"/>
    </location>
</feature>
<dbReference type="STRING" id="399736.SAMN04489720_2315"/>
<feature type="transmembrane region" description="Helical" evidence="8">
    <location>
        <begin position="202"/>
        <end position="224"/>
    </location>
</feature>
<dbReference type="InterPro" id="IPR035906">
    <property type="entry name" value="MetI-like_sf"/>
</dbReference>
<dbReference type="RefSeq" id="WP_231945033.1">
    <property type="nucleotide sequence ID" value="NZ_LT629695.1"/>
</dbReference>
<sequence length="294" mass="30711">MGDRNPVGRGRGAGQLLGTALGLTPFALLTLCFLAIPTAIAVASAFVGEDGFTLDAIAAIFSPTVLGSIWASIWVSALTAVLGAAVGALVCLALLGLPPTSLVRRTVDAASGTLAQFGGVMLAFAFIATIGIQGLVTVWMRDALGIDIYSGGVWLYQVPGLILPYLYFQIPLMVITFMPAVDGLRAQWAEANASLGGTRARYWLHVGGPILAPAFLGSLVLLFANSFSSFATAAALISQGGQIVTLQIRGALVSETVLGQEGLAGALALAMILIMTVLMWGYSLLQKRTERWQR</sequence>
<evidence type="ECO:0000256" key="3">
    <source>
        <dbReference type="ARBA" id="ARBA00022475"/>
    </source>
</evidence>
<evidence type="ECO:0000256" key="7">
    <source>
        <dbReference type="ARBA" id="ARBA00023136"/>
    </source>
</evidence>
<protein>
    <submittedName>
        <fullName evidence="10">Putative spermidine/putrescine transport system permease protein</fullName>
    </submittedName>
</protein>
<dbReference type="PANTHER" id="PTHR43357">
    <property type="entry name" value="INNER MEMBRANE ABC TRANSPORTER PERMEASE PROTEIN YDCV"/>
    <property type="match status" value="1"/>
</dbReference>
<dbReference type="InterPro" id="IPR000515">
    <property type="entry name" value="MetI-like"/>
</dbReference>
<reference evidence="11" key="1">
    <citation type="submission" date="2016-10" db="EMBL/GenBank/DDBJ databases">
        <authorList>
            <person name="Varghese N."/>
            <person name="Submissions S."/>
        </authorList>
    </citation>
    <scope>NUCLEOTIDE SEQUENCE [LARGE SCALE GENOMIC DNA]</scope>
    <source>
        <strain evidence="11">DSM 22002</strain>
    </source>
</reference>
<dbReference type="Proteomes" id="UP000198822">
    <property type="component" value="Chromosome I"/>
</dbReference>
<dbReference type="AlphaFoldDB" id="A0A1G8F3G6"/>
<dbReference type="EMBL" id="LT629695">
    <property type="protein sequence ID" value="SDH76695.1"/>
    <property type="molecule type" value="Genomic_DNA"/>
</dbReference>
<dbReference type="PANTHER" id="PTHR43357:SF4">
    <property type="entry name" value="INNER MEMBRANE ABC TRANSPORTER PERMEASE PROTEIN YDCV"/>
    <property type="match status" value="1"/>
</dbReference>
<evidence type="ECO:0000313" key="10">
    <source>
        <dbReference type="EMBL" id="SDH76695.1"/>
    </source>
</evidence>
<evidence type="ECO:0000259" key="9">
    <source>
        <dbReference type="PROSITE" id="PS50928"/>
    </source>
</evidence>
<proteinExistence type="inferred from homology"/>
<dbReference type="Pfam" id="PF00528">
    <property type="entry name" value="BPD_transp_1"/>
    <property type="match status" value="1"/>
</dbReference>
<dbReference type="GO" id="GO:0005886">
    <property type="term" value="C:plasma membrane"/>
    <property type="evidence" value="ECO:0007669"/>
    <property type="project" value="UniProtKB-SubCell"/>
</dbReference>
<dbReference type="SUPFAM" id="SSF161098">
    <property type="entry name" value="MetI-like"/>
    <property type="match status" value="1"/>
</dbReference>
<gene>
    <name evidence="10" type="ORF">SAMN04489720_2315</name>
</gene>
<evidence type="ECO:0000313" key="11">
    <source>
        <dbReference type="Proteomes" id="UP000198822"/>
    </source>
</evidence>
<evidence type="ECO:0000256" key="4">
    <source>
        <dbReference type="ARBA" id="ARBA00022519"/>
    </source>
</evidence>
<evidence type="ECO:0000256" key="5">
    <source>
        <dbReference type="ARBA" id="ARBA00022692"/>
    </source>
</evidence>
<feature type="transmembrane region" description="Helical" evidence="8">
    <location>
        <begin position="26"/>
        <end position="47"/>
    </location>
</feature>